<proteinExistence type="predicted"/>
<sequence length="289" mass="33806">MKYYYYIVSAEQRRDFKEEDYKIFLAKLAESVYLNNVTLYAFTFLPPRFHLLLEAPEMKVDRFMQHLNVSFAMALKLTRHHKGPLFSGKYLAYPFTNKNLLLPFSQYIHLLHQAENPNLGWKYSWSSLPGYLSEAEKESFINYDRLLTETGGRDGYRRRLREMAKTVNPKEGIENLLAKIERFVPKAAKRGEKKRLKPKRILAVVAEAFGVKQEEILNPNRKGKIRGVAAEFLLKFCGLTQNEIGRILGNIGYSAVSHLRYRMREKMKNDKRLAKTFEEIERKLTALSK</sequence>
<dbReference type="PANTHER" id="PTHR34322">
    <property type="entry name" value="TRANSPOSASE, Y1_TNP DOMAIN-CONTAINING"/>
    <property type="match status" value="1"/>
</dbReference>
<dbReference type="GO" id="GO:0006270">
    <property type="term" value="P:DNA replication initiation"/>
    <property type="evidence" value="ECO:0007669"/>
    <property type="project" value="InterPro"/>
</dbReference>
<feature type="domain" description="Chromosomal replication initiator DnaA C-terminal" evidence="1">
    <location>
        <begin position="197"/>
        <end position="263"/>
    </location>
</feature>
<dbReference type="SMART" id="SM00760">
    <property type="entry name" value="Bac_DnaA_C"/>
    <property type="match status" value="1"/>
</dbReference>
<evidence type="ECO:0000259" key="2">
    <source>
        <dbReference type="SMART" id="SM01321"/>
    </source>
</evidence>
<dbReference type="SUPFAM" id="SSF48295">
    <property type="entry name" value="TrpR-like"/>
    <property type="match status" value="1"/>
</dbReference>
<dbReference type="GO" id="GO:0043565">
    <property type="term" value="F:sequence-specific DNA binding"/>
    <property type="evidence" value="ECO:0007669"/>
    <property type="project" value="InterPro"/>
</dbReference>
<evidence type="ECO:0000313" key="3">
    <source>
        <dbReference type="EMBL" id="HGE98801.1"/>
    </source>
</evidence>
<dbReference type="InterPro" id="IPR010921">
    <property type="entry name" value="Trp_repressor/repl_initiator"/>
</dbReference>
<dbReference type="PANTHER" id="PTHR34322:SF2">
    <property type="entry name" value="TRANSPOSASE IS200-LIKE DOMAIN-CONTAINING PROTEIN"/>
    <property type="match status" value="1"/>
</dbReference>
<accession>A0A7C3UVZ4</accession>
<feature type="domain" description="Transposase IS200-like" evidence="2">
    <location>
        <begin position="1"/>
        <end position="111"/>
    </location>
</feature>
<dbReference type="Gene3D" id="1.10.1750.10">
    <property type="match status" value="1"/>
</dbReference>
<dbReference type="GO" id="GO:0006275">
    <property type="term" value="P:regulation of DNA replication"/>
    <property type="evidence" value="ECO:0007669"/>
    <property type="project" value="InterPro"/>
</dbReference>
<dbReference type="InterPro" id="IPR013159">
    <property type="entry name" value="DnaA_C"/>
</dbReference>
<protein>
    <recommendedName>
        <fullName evidence="4">Transposase IS200-like domain-containing protein</fullName>
    </recommendedName>
</protein>
<dbReference type="GO" id="GO:0005524">
    <property type="term" value="F:ATP binding"/>
    <property type="evidence" value="ECO:0007669"/>
    <property type="project" value="InterPro"/>
</dbReference>
<dbReference type="AlphaFoldDB" id="A0A7C3UVZ4"/>
<gene>
    <name evidence="3" type="ORF">ENX07_01845</name>
</gene>
<dbReference type="EMBL" id="DTMQ01000011">
    <property type="protein sequence ID" value="HGE98801.1"/>
    <property type="molecule type" value="Genomic_DNA"/>
</dbReference>
<dbReference type="GO" id="GO:0004803">
    <property type="term" value="F:transposase activity"/>
    <property type="evidence" value="ECO:0007669"/>
    <property type="project" value="InterPro"/>
</dbReference>
<evidence type="ECO:0008006" key="4">
    <source>
        <dbReference type="Google" id="ProtNLM"/>
    </source>
</evidence>
<dbReference type="Gene3D" id="3.30.70.1290">
    <property type="entry name" value="Transposase IS200-like"/>
    <property type="match status" value="1"/>
</dbReference>
<dbReference type="SUPFAM" id="SSF143422">
    <property type="entry name" value="Transposase IS200-like"/>
    <property type="match status" value="1"/>
</dbReference>
<dbReference type="GO" id="GO:0006313">
    <property type="term" value="P:DNA transposition"/>
    <property type="evidence" value="ECO:0007669"/>
    <property type="project" value="InterPro"/>
</dbReference>
<dbReference type="CDD" id="cd06571">
    <property type="entry name" value="Bac_DnaA_C"/>
    <property type="match status" value="1"/>
</dbReference>
<dbReference type="InterPro" id="IPR036515">
    <property type="entry name" value="Transposase_17_sf"/>
</dbReference>
<dbReference type="SMART" id="SM01321">
    <property type="entry name" value="Y1_Tnp"/>
    <property type="match status" value="1"/>
</dbReference>
<comment type="caution">
    <text evidence="3">The sequence shown here is derived from an EMBL/GenBank/DDBJ whole genome shotgun (WGS) entry which is preliminary data.</text>
</comment>
<reference evidence="3" key="1">
    <citation type="journal article" date="2020" name="mSystems">
        <title>Genome- and Community-Level Interaction Insights into Carbon Utilization and Element Cycling Functions of Hydrothermarchaeota in Hydrothermal Sediment.</title>
        <authorList>
            <person name="Zhou Z."/>
            <person name="Liu Y."/>
            <person name="Xu W."/>
            <person name="Pan J."/>
            <person name="Luo Z.H."/>
            <person name="Li M."/>
        </authorList>
    </citation>
    <scope>NUCLEOTIDE SEQUENCE [LARGE SCALE GENOMIC DNA]</scope>
    <source>
        <strain evidence="3">SpSt-906</strain>
    </source>
</reference>
<dbReference type="InterPro" id="IPR002686">
    <property type="entry name" value="Transposase_17"/>
</dbReference>
<name>A0A7C3UVZ4_UNCW3</name>
<evidence type="ECO:0000259" key="1">
    <source>
        <dbReference type="SMART" id="SM00760"/>
    </source>
</evidence>
<organism evidence="3">
    <name type="scientific">candidate division WOR-3 bacterium</name>
    <dbReference type="NCBI Taxonomy" id="2052148"/>
    <lineage>
        <taxon>Bacteria</taxon>
        <taxon>Bacteria division WOR-3</taxon>
    </lineage>
</organism>